<gene>
    <name evidence="1" type="ORF">R54767_03243</name>
</gene>
<accession>A0ABM8U6B3</accession>
<sequence>MHRDALKDFFRAPSAIPLPSAARPLYWLGRLRQWRGIDLNGAENTPEPDWHALRKGVLEALAGTYALAIYEDVWRGPRRRQIYDRDMALLIAMLVTLGWSDLAAHVLECWFGSDVDHAGRPVPGGITGMIVSVAGKGLNVPVVPCTFQKGEELLVDIIDLWNATESTFMPLAVQLADRHLSHCRLDSGQMRFDFDHPVEQAMPIELLMLLRLRGETAIPEALLDHAALQHPAATLVEPQAPLLSSRCRTFIDCVSRVLPDCQTLDAAIRAQANLFKSR</sequence>
<evidence type="ECO:0000313" key="1">
    <source>
        <dbReference type="EMBL" id="CAG4905866.1"/>
    </source>
</evidence>
<comment type="caution">
    <text evidence="1">The sequence shown here is derived from an EMBL/GenBank/DDBJ whole genome shotgun (WGS) entry which is preliminary data.</text>
</comment>
<reference evidence="1 2" key="1">
    <citation type="submission" date="2021-04" db="EMBL/GenBank/DDBJ databases">
        <authorList>
            <person name="Vanwijnsberghe S."/>
        </authorList>
    </citation>
    <scope>NUCLEOTIDE SEQUENCE [LARGE SCALE GENOMIC DNA]</scope>
    <source>
        <strain evidence="1 2">LMG 32171</strain>
    </source>
</reference>
<dbReference type="RefSeq" id="WP_228979921.1">
    <property type="nucleotide sequence ID" value="NZ_CAJQYY010000018.1"/>
</dbReference>
<dbReference type="Proteomes" id="UP000789752">
    <property type="component" value="Unassembled WGS sequence"/>
</dbReference>
<protein>
    <submittedName>
        <fullName evidence="1">Uncharacterized protein</fullName>
    </submittedName>
</protein>
<evidence type="ECO:0000313" key="2">
    <source>
        <dbReference type="Proteomes" id="UP000789752"/>
    </source>
</evidence>
<organism evidence="1 2">
    <name type="scientific">Paraburkholderia gardini</name>
    <dbReference type="NCBI Taxonomy" id="2823469"/>
    <lineage>
        <taxon>Bacteria</taxon>
        <taxon>Pseudomonadati</taxon>
        <taxon>Pseudomonadota</taxon>
        <taxon>Betaproteobacteria</taxon>
        <taxon>Burkholderiales</taxon>
        <taxon>Burkholderiaceae</taxon>
        <taxon>Paraburkholderia</taxon>
    </lineage>
</organism>
<keyword evidence="2" id="KW-1185">Reference proteome</keyword>
<proteinExistence type="predicted"/>
<name>A0ABM8U6B3_9BURK</name>
<dbReference type="EMBL" id="CAJQYY010000018">
    <property type="protein sequence ID" value="CAG4905866.1"/>
    <property type="molecule type" value="Genomic_DNA"/>
</dbReference>